<dbReference type="Pfam" id="PF11789">
    <property type="entry name" value="zf-Nse"/>
    <property type="match status" value="1"/>
</dbReference>
<dbReference type="GeneID" id="13887695"/>
<evidence type="ECO:0000259" key="11">
    <source>
        <dbReference type="PROSITE" id="PS51044"/>
    </source>
</evidence>
<dbReference type="CDD" id="cd16651">
    <property type="entry name" value="SPL-RING_NSE2"/>
    <property type="match status" value="1"/>
</dbReference>
<comment type="similarity">
    <text evidence="3">Belongs to the NSE2 family.</text>
</comment>
<comment type="pathway">
    <text evidence="2">Protein modification; protein sumoylation.</text>
</comment>
<dbReference type="PANTHER" id="PTHR21330">
    <property type="entry name" value="E3 SUMO-PROTEIN LIGASE NSE2"/>
    <property type="match status" value="1"/>
</dbReference>
<evidence type="ECO:0000256" key="4">
    <source>
        <dbReference type="ARBA" id="ARBA00022679"/>
    </source>
</evidence>
<evidence type="ECO:0000313" key="13">
    <source>
        <dbReference type="Proteomes" id="UP000005220"/>
    </source>
</evidence>
<keyword evidence="9" id="KW-0539">Nucleus</keyword>
<evidence type="ECO:0000313" key="12">
    <source>
        <dbReference type="EMBL" id="CCF59699.1"/>
    </source>
</evidence>
<dbReference type="GO" id="GO:0016925">
    <property type="term" value="P:protein sumoylation"/>
    <property type="evidence" value="ECO:0007669"/>
    <property type="project" value="UniProtKB-UniPathway"/>
</dbReference>
<dbReference type="SUPFAM" id="SSF57850">
    <property type="entry name" value="RING/U-box"/>
    <property type="match status" value="1"/>
</dbReference>
<keyword evidence="13" id="KW-1185">Reference proteome</keyword>
<dbReference type="STRING" id="1071382.H2AZE3"/>
<dbReference type="InterPro" id="IPR054753">
    <property type="entry name" value="MMS21_N"/>
</dbReference>
<dbReference type="GO" id="GO:0000724">
    <property type="term" value="P:double-strand break repair via homologous recombination"/>
    <property type="evidence" value="ECO:0007669"/>
    <property type="project" value="InterPro"/>
</dbReference>
<dbReference type="UniPathway" id="UPA00886"/>
<keyword evidence="8" id="KW-0862">Zinc</keyword>
<evidence type="ECO:0000256" key="9">
    <source>
        <dbReference type="ARBA" id="ARBA00023242"/>
    </source>
</evidence>
<dbReference type="GO" id="GO:0030291">
    <property type="term" value="F:protein serine/threonine kinase inhibitor activity"/>
    <property type="evidence" value="ECO:0007669"/>
    <property type="project" value="EnsemblFungi"/>
</dbReference>
<dbReference type="AlphaFoldDB" id="H2AZE3"/>
<evidence type="ECO:0000256" key="6">
    <source>
        <dbReference type="ARBA" id="ARBA00022771"/>
    </source>
</evidence>
<organism evidence="12 13">
    <name type="scientific">Kazachstania africana (strain ATCC 22294 / BCRC 22015 / CBS 2517 / CECT 1963 / NBRC 1671 / NRRL Y-8276)</name>
    <name type="common">Yeast</name>
    <name type="synonym">Kluyveromyces africanus</name>
    <dbReference type="NCBI Taxonomy" id="1071382"/>
    <lineage>
        <taxon>Eukaryota</taxon>
        <taxon>Fungi</taxon>
        <taxon>Dikarya</taxon>
        <taxon>Ascomycota</taxon>
        <taxon>Saccharomycotina</taxon>
        <taxon>Saccharomycetes</taxon>
        <taxon>Saccharomycetales</taxon>
        <taxon>Saccharomycetaceae</taxon>
        <taxon>Kazachstania</taxon>
    </lineage>
</organism>
<name>H2AZE3_KAZAF</name>
<dbReference type="InterPro" id="IPR004181">
    <property type="entry name" value="Znf_MIZ"/>
</dbReference>
<dbReference type="PROSITE" id="PS51044">
    <property type="entry name" value="ZF_SP_RING"/>
    <property type="match status" value="1"/>
</dbReference>
<keyword evidence="6 10" id="KW-0863">Zinc-finger</keyword>
<evidence type="ECO:0000256" key="10">
    <source>
        <dbReference type="PROSITE-ProRule" id="PRU00452"/>
    </source>
</evidence>
<proteinExistence type="inferred from homology"/>
<evidence type="ECO:0000256" key="3">
    <source>
        <dbReference type="ARBA" id="ARBA00008212"/>
    </source>
</evidence>
<dbReference type="RefSeq" id="XP_003958834.1">
    <property type="nucleotide sequence ID" value="XM_003958785.1"/>
</dbReference>
<evidence type="ECO:0000256" key="5">
    <source>
        <dbReference type="ARBA" id="ARBA00022723"/>
    </source>
</evidence>
<dbReference type="KEGG" id="kaf:KAFR_0H02900"/>
<evidence type="ECO:0000256" key="8">
    <source>
        <dbReference type="ARBA" id="ARBA00022833"/>
    </source>
</evidence>
<keyword evidence="7" id="KW-0833">Ubl conjugation pathway</keyword>
<evidence type="ECO:0000256" key="7">
    <source>
        <dbReference type="ARBA" id="ARBA00022786"/>
    </source>
</evidence>
<dbReference type="InterPro" id="IPR026846">
    <property type="entry name" value="Nse2(Mms21)"/>
</dbReference>
<feature type="domain" description="SP-RING-type" evidence="11">
    <location>
        <begin position="170"/>
        <end position="259"/>
    </location>
</feature>
<dbReference type="GO" id="GO:1990683">
    <property type="term" value="P:DNA double-strand break attachment to nuclear envelope"/>
    <property type="evidence" value="ECO:0007669"/>
    <property type="project" value="EnsemblFungi"/>
</dbReference>
<gene>
    <name evidence="12" type="primary">KAFR0H02900</name>
    <name evidence="12" type="ORF">KAFR_0H02900</name>
</gene>
<dbReference type="InParanoid" id="H2AZE3"/>
<dbReference type="HOGENOM" id="CLU_088986_0_0_1"/>
<accession>H2AZE3</accession>
<dbReference type="InterPro" id="IPR013083">
    <property type="entry name" value="Znf_RING/FYVE/PHD"/>
</dbReference>
<comment type="subcellular location">
    <subcellularLocation>
        <location evidence="1">Nucleus</location>
    </subcellularLocation>
</comment>
<dbReference type="GO" id="GO:0005635">
    <property type="term" value="C:nuclear envelope"/>
    <property type="evidence" value="ECO:0007669"/>
    <property type="project" value="EnsemblFungi"/>
</dbReference>
<keyword evidence="5" id="KW-0479">Metal-binding</keyword>
<dbReference type="eggNOG" id="KOG2979">
    <property type="taxonomic scope" value="Eukaryota"/>
</dbReference>
<dbReference type="OrthoDB" id="756301at2759"/>
<dbReference type="Proteomes" id="UP000005220">
    <property type="component" value="Chromosome 8"/>
</dbReference>
<dbReference type="GO" id="GO:0061665">
    <property type="term" value="F:SUMO ligase activity"/>
    <property type="evidence" value="ECO:0007669"/>
    <property type="project" value="TreeGrafter"/>
</dbReference>
<dbReference type="FunCoup" id="H2AZE3">
    <property type="interactions" value="63"/>
</dbReference>
<reference evidence="12 13" key="1">
    <citation type="journal article" date="2011" name="Proc. Natl. Acad. Sci. U.S.A.">
        <title>Evolutionary erosion of yeast sex chromosomes by mating-type switching accidents.</title>
        <authorList>
            <person name="Gordon J.L."/>
            <person name="Armisen D."/>
            <person name="Proux-Wera E."/>
            <person name="Oheigeartaigh S.S."/>
            <person name="Byrne K.P."/>
            <person name="Wolfe K.H."/>
        </authorList>
    </citation>
    <scope>NUCLEOTIDE SEQUENCE [LARGE SCALE GENOMIC DNA]</scope>
    <source>
        <strain evidence="13">ATCC 22294 / BCRC 22015 / CBS 2517 / CECT 1963 / NBRC 1671 / NRRL Y-8276</strain>
    </source>
</reference>
<protein>
    <recommendedName>
        <fullName evidence="11">SP-RING-type domain-containing protein</fullName>
    </recommendedName>
</protein>
<sequence length="272" mass="30960">MASGKLLPDSVPLHRHSNKYFHDLHPIDSSLLYSTCEKQFKETIDQIITMSNFLEFETLSNLINQLNDCYQVLMDSQFQAKAQNLSLSESKQKYKIANENCEEVNLKTWSEYASNKLSAPKLSETYKECLQESNNATTSRAPTTSTSKILKILPYILKDPTCIIPDENEDEDDLIINGGQIELICPITCKPFERPMISTKCGHVFDKIGIENYLKGTRDGKRECPQAGCSHTLKMSDFKDDEIMNLRCKISQMIELRDKETDISAENVLDVL</sequence>
<dbReference type="Pfam" id="PF22326">
    <property type="entry name" value="MMS21_N"/>
    <property type="match status" value="1"/>
</dbReference>
<dbReference type="Gene3D" id="3.30.40.10">
    <property type="entry name" value="Zinc/RING finger domain, C3HC4 (zinc finger)"/>
    <property type="match status" value="1"/>
</dbReference>
<dbReference type="GO" id="GO:0008270">
    <property type="term" value="F:zinc ion binding"/>
    <property type="evidence" value="ECO:0007669"/>
    <property type="project" value="UniProtKB-KW"/>
</dbReference>
<evidence type="ECO:0000256" key="1">
    <source>
        <dbReference type="ARBA" id="ARBA00004123"/>
    </source>
</evidence>
<evidence type="ECO:0000256" key="2">
    <source>
        <dbReference type="ARBA" id="ARBA00004718"/>
    </source>
</evidence>
<dbReference type="EMBL" id="HE650828">
    <property type="protein sequence ID" value="CCF59699.1"/>
    <property type="molecule type" value="Genomic_DNA"/>
</dbReference>
<dbReference type="PANTHER" id="PTHR21330:SF1">
    <property type="entry name" value="E3 SUMO-PROTEIN LIGASE NSE2"/>
    <property type="match status" value="1"/>
</dbReference>
<dbReference type="Gene3D" id="1.20.120.1010">
    <property type="match status" value="1"/>
</dbReference>
<dbReference type="GO" id="GO:0030915">
    <property type="term" value="C:Smc5-Smc6 complex"/>
    <property type="evidence" value="ECO:0007669"/>
    <property type="project" value="EnsemblFungi"/>
</dbReference>
<keyword evidence="4" id="KW-0808">Transferase</keyword>